<comment type="caution">
    <text evidence="1">The sequence shown here is derived from an EMBL/GenBank/DDBJ whole genome shotgun (WGS) entry which is preliminary data.</text>
</comment>
<reference evidence="2" key="1">
    <citation type="journal article" date="2019" name="Int. J. Syst. Evol. Microbiol.">
        <title>The Global Catalogue of Microorganisms (GCM) 10K type strain sequencing project: providing services to taxonomists for standard genome sequencing and annotation.</title>
        <authorList>
            <consortium name="The Broad Institute Genomics Platform"/>
            <consortium name="The Broad Institute Genome Sequencing Center for Infectious Disease"/>
            <person name="Wu L."/>
            <person name="Ma J."/>
        </authorList>
    </citation>
    <scope>NUCLEOTIDE SEQUENCE [LARGE SCALE GENOMIC DNA]</scope>
    <source>
        <strain evidence="2">CCUG 60022</strain>
    </source>
</reference>
<proteinExistence type="predicted"/>
<keyword evidence="2" id="KW-1185">Reference proteome</keyword>
<dbReference type="Proteomes" id="UP001597032">
    <property type="component" value="Unassembled WGS sequence"/>
</dbReference>
<accession>A0ABW2Z207</accession>
<dbReference type="SUPFAM" id="SSF48452">
    <property type="entry name" value="TPR-like"/>
    <property type="match status" value="1"/>
</dbReference>
<gene>
    <name evidence="1" type="ORF">ACFQZW_02315</name>
</gene>
<organism evidence="1 2">
    <name type="scientific">Lutibacter aestuarii</name>
    <dbReference type="NCBI Taxonomy" id="861111"/>
    <lineage>
        <taxon>Bacteria</taxon>
        <taxon>Pseudomonadati</taxon>
        <taxon>Bacteroidota</taxon>
        <taxon>Flavobacteriia</taxon>
        <taxon>Flavobacteriales</taxon>
        <taxon>Flavobacteriaceae</taxon>
        <taxon>Lutibacter</taxon>
    </lineage>
</organism>
<sequence length="220" mass="25819">MKKILILILITSNLIFSQESEINKLIELGSEEFQNNNIIKANELFEKALKIDSLNKDVLFNLAATELRLNNKSKACKLWQKGYKLKDYGARELVLKYCGQIEYSEFMFKEDVDSEPKFIFKDKELPINIDSKLNPKLTSLFLKESKKSKVIKNYKNQKILLIFNINKNGKFEIKAIKDKPDELKFEIERIFNEIVTFIPSKYKGLNTEYWGGYAFPIYFN</sequence>
<evidence type="ECO:0000313" key="2">
    <source>
        <dbReference type="Proteomes" id="UP001597032"/>
    </source>
</evidence>
<dbReference type="Gene3D" id="1.25.40.10">
    <property type="entry name" value="Tetratricopeptide repeat domain"/>
    <property type="match status" value="1"/>
</dbReference>
<dbReference type="EMBL" id="JBHTIC010000002">
    <property type="protein sequence ID" value="MFD0760910.1"/>
    <property type="molecule type" value="Genomic_DNA"/>
</dbReference>
<name>A0ABW2Z207_9FLAO</name>
<dbReference type="InterPro" id="IPR011990">
    <property type="entry name" value="TPR-like_helical_dom_sf"/>
</dbReference>
<dbReference type="RefSeq" id="WP_298263412.1">
    <property type="nucleotide sequence ID" value="NZ_JBHTIC010000002.1"/>
</dbReference>
<protein>
    <submittedName>
        <fullName evidence="1">Tetratricopeptide repeat protein</fullName>
    </submittedName>
</protein>
<evidence type="ECO:0000313" key="1">
    <source>
        <dbReference type="EMBL" id="MFD0760910.1"/>
    </source>
</evidence>